<evidence type="ECO:0000313" key="2">
    <source>
        <dbReference type="Proteomes" id="UP000494363"/>
    </source>
</evidence>
<organism evidence="1 2">
    <name type="scientific">Paraburkholderia humisilvae</name>
    <dbReference type="NCBI Taxonomy" id="627669"/>
    <lineage>
        <taxon>Bacteria</taxon>
        <taxon>Pseudomonadati</taxon>
        <taxon>Pseudomonadota</taxon>
        <taxon>Betaproteobacteria</taxon>
        <taxon>Burkholderiales</taxon>
        <taxon>Burkholderiaceae</taxon>
        <taxon>Paraburkholderia</taxon>
    </lineage>
</organism>
<sequence>MKKLQAQAEALIGFKSQSALNKIRQLMAFNTGRPIADRIMQ</sequence>
<protein>
    <submittedName>
        <fullName evidence="1">Uncharacterized protein</fullName>
    </submittedName>
</protein>
<name>A0A6J5FC00_9BURK</name>
<dbReference type="AlphaFoldDB" id="A0A6J5FC00"/>
<reference evidence="1 2" key="1">
    <citation type="submission" date="2020-04" db="EMBL/GenBank/DDBJ databases">
        <authorList>
            <person name="De Canck E."/>
        </authorList>
    </citation>
    <scope>NUCLEOTIDE SEQUENCE [LARGE SCALE GENOMIC DNA]</scope>
    <source>
        <strain evidence="1 2">LMG 29542</strain>
    </source>
</reference>
<keyword evidence="2" id="KW-1185">Reference proteome</keyword>
<dbReference type="Proteomes" id="UP000494363">
    <property type="component" value="Unassembled WGS sequence"/>
</dbReference>
<evidence type="ECO:0000313" key="1">
    <source>
        <dbReference type="EMBL" id="CAB3775301.1"/>
    </source>
</evidence>
<accession>A0A6J5FC00</accession>
<dbReference type="EMBL" id="CADIKH010000387">
    <property type="protein sequence ID" value="CAB3775301.1"/>
    <property type="molecule type" value="Genomic_DNA"/>
</dbReference>
<gene>
    <name evidence="1" type="ORF">LMG29542_08683</name>
</gene>
<proteinExistence type="predicted"/>